<dbReference type="FunFam" id="3.20.20.10:FF:000016">
    <property type="entry name" value="D-serine dehydratase"/>
    <property type="match status" value="1"/>
</dbReference>
<dbReference type="FunCoup" id="C4R3T0">
    <property type="interactions" value="37"/>
</dbReference>
<name>C4R3T0_KOMPG</name>
<keyword evidence="7" id="KW-0663">Pyridoxal phosphate</keyword>
<dbReference type="PANTHER" id="PTHR28004:SF2">
    <property type="entry name" value="D-SERINE DEHYDRATASE"/>
    <property type="match status" value="1"/>
</dbReference>
<dbReference type="InterPro" id="IPR042208">
    <property type="entry name" value="D-ser_dehydrat-like_sf"/>
</dbReference>
<dbReference type="OrthoDB" id="20198at2759"/>
<gene>
    <name evidence="15" type="ordered locus">PAS_chr3_0186</name>
</gene>
<dbReference type="Gene3D" id="3.20.20.10">
    <property type="entry name" value="Alanine racemase"/>
    <property type="match status" value="1"/>
</dbReference>
<dbReference type="SUPFAM" id="SSF51419">
    <property type="entry name" value="PLP-binding barrel"/>
    <property type="match status" value="1"/>
</dbReference>
<evidence type="ECO:0000256" key="1">
    <source>
        <dbReference type="ARBA" id="ARBA00001933"/>
    </source>
</evidence>
<evidence type="ECO:0000259" key="14">
    <source>
        <dbReference type="SMART" id="SM01119"/>
    </source>
</evidence>
<evidence type="ECO:0000256" key="7">
    <source>
        <dbReference type="ARBA" id="ARBA00022898"/>
    </source>
</evidence>
<evidence type="ECO:0000256" key="9">
    <source>
        <dbReference type="ARBA" id="ARBA00051198"/>
    </source>
</evidence>
<dbReference type="Gene3D" id="2.40.37.20">
    <property type="entry name" value="D-serine dehydratase-like domain"/>
    <property type="match status" value="1"/>
</dbReference>
<proteinExistence type="inferred from homology"/>
<comment type="cofactor">
    <cofactor evidence="1">
        <name>pyridoxal 5'-phosphate</name>
        <dbReference type="ChEBI" id="CHEBI:597326"/>
    </cofactor>
</comment>
<dbReference type="GO" id="GO:0036088">
    <property type="term" value="P:D-serine catabolic process"/>
    <property type="evidence" value="ECO:0007669"/>
    <property type="project" value="TreeGrafter"/>
</dbReference>
<evidence type="ECO:0000256" key="6">
    <source>
        <dbReference type="ARBA" id="ARBA00022833"/>
    </source>
</evidence>
<dbReference type="InterPro" id="IPR051466">
    <property type="entry name" value="D-amino_acid_metab_enzyme"/>
</dbReference>
<dbReference type="AlphaFoldDB" id="C4R3T0"/>
<dbReference type="PANTHER" id="PTHR28004">
    <property type="entry name" value="ZGC:162816-RELATED"/>
    <property type="match status" value="1"/>
</dbReference>
<feature type="domain" description="D-serine dehydratase-like" evidence="14">
    <location>
        <begin position="303"/>
        <end position="407"/>
    </location>
</feature>
<evidence type="ECO:0000256" key="13">
    <source>
        <dbReference type="ARBA" id="ARBA00075219"/>
    </source>
</evidence>
<accession>C4R3T0</accession>
<comment type="similarity">
    <text evidence="3">Belongs to the DSD1 family.</text>
</comment>
<dbReference type="Pfam" id="PF01168">
    <property type="entry name" value="Ala_racemase_N"/>
    <property type="match status" value="1"/>
</dbReference>
<dbReference type="InterPro" id="IPR001608">
    <property type="entry name" value="Ala_racemase_N"/>
</dbReference>
<comment type="function">
    <text evidence="10">Catalyzes the conversion of D-serine to pyruvate and ammonia. May play a role in D-serine detoxification.</text>
</comment>
<dbReference type="GO" id="GO:0009636">
    <property type="term" value="P:response to toxic substance"/>
    <property type="evidence" value="ECO:0007669"/>
    <property type="project" value="UniProtKB-KW"/>
</dbReference>
<dbReference type="InParanoid" id="C4R3T0"/>
<sequence>MTTPPSSLTQSRNKYALSKQYLGKKVADLPTPSYLVERSRFRGNCEKMLWSARRLNAPFRAHIKTHKTLEGTSLQLGINTDSEYKTDRIVISTLPEGWGILPLVKQGLINDVHYSLPVVKSRLAELELYSFEVPHLRLMVDDIGQLEMLVRYSKEESKLATKWSVFIKIDMGTKRAGLTHDSQELKELLDQLLNSEAKDYVSLYGFYCHAGHSYGSADKAEATNFLLQEIENANNAARVAKQIDGTLQLVLSVGATPTAHASAEWEAPDLGQLEGVLELHAGNYPCCDLQQVATNCVSLDDVSAHVLAEVVSHYPNRNNRNPGEQLINAGVIALAREFSSIPGHGIVVDPSTYGDWIVGKLSQEHGILFPFKEDSNCEFIPLGTKIKVVPQHNCIAAAAFPWYFVIEEDTVVDIWVPFHGW</sequence>
<keyword evidence="8" id="KW-0456">Lyase</keyword>
<dbReference type="GO" id="GO:0008721">
    <property type="term" value="F:D-serine ammonia-lyase activity"/>
    <property type="evidence" value="ECO:0007669"/>
    <property type="project" value="UniProtKB-EC"/>
</dbReference>
<dbReference type="Pfam" id="PF14031">
    <property type="entry name" value="D-ser_dehydrat"/>
    <property type="match status" value="1"/>
</dbReference>
<keyword evidence="5" id="KW-0479">Metal-binding</keyword>
<evidence type="ECO:0000256" key="10">
    <source>
        <dbReference type="ARBA" id="ARBA00055764"/>
    </source>
</evidence>
<evidence type="ECO:0000313" key="15">
    <source>
        <dbReference type="EMBL" id="CAY70166.1"/>
    </source>
</evidence>
<evidence type="ECO:0000256" key="8">
    <source>
        <dbReference type="ARBA" id="ARBA00023239"/>
    </source>
</evidence>
<evidence type="ECO:0000256" key="5">
    <source>
        <dbReference type="ARBA" id="ARBA00022723"/>
    </source>
</evidence>
<evidence type="ECO:0000256" key="4">
    <source>
        <dbReference type="ARBA" id="ARBA00022575"/>
    </source>
</evidence>
<dbReference type="InterPro" id="IPR026956">
    <property type="entry name" value="D-ser_dehydrat-like_dom"/>
</dbReference>
<keyword evidence="4" id="KW-0216">Detoxification</keyword>
<dbReference type="HOGENOM" id="CLU_031639_0_0_1"/>
<dbReference type="Proteomes" id="UP000000314">
    <property type="component" value="Chromosome 3"/>
</dbReference>
<dbReference type="KEGG" id="ppa:PAS_chr3_0186"/>
<organism evidence="15 16">
    <name type="scientific">Komagataella phaffii (strain GS115 / ATCC 20864)</name>
    <name type="common">Yeast</name>
    <name type="synonym">Pichia pastoris</name>
    <dbReference type="NCBI Taxonomy" id="644223"/>
    <lineage>
        <taxon>Eukaryota</taxon>
        <taxon>Fungi</taxon>
        <taxon>Dikarya</taxon>
        <taxon>Ascomycota</taxon>
        <taxon>Saccharomycotina</taxon>
        <taxon>Pichiomycetes</taxon>
        <taxon>Pichiales</taxon>
        <taxon>Pichiaceae</taxon>
        <taxon>Komagataella</taxon>
    </lineage>
</organism>
<dbReference type="EC" id="4.3.1.18" evidence="11"/>
<dbReference type="STRING" id="644223.C4R3T0"/>
<dbReference type="GeneID" id="8199937"/>
<dbReference type="RefSeq" id="XP_002492395.1">
    <property type="nucleotide sequence ID" value="XM_002492350.1"/>
</dbReference>
<dbReference type="GO" id="GO:0046872">
    <property type="term" value="F:metal ion binding"/>
    <property type="evidence" value="ECO:0007669"/>
    <property type="project" value="UniProtKB-KW"/>
</dbReference>
<evidence type="ECO:0000313" key="16">
    <source>
        <dbReference type="Proteomes" id="UP000000314"/>
    </source>
</evidence>
<comment type="cofactor">
    <cofactor evidence="2">
        <name>Zn(2+)</name>
        <dbReference type="ChEBI" id="CHEBI:29105"/>
    </cofactor>
</comment>
<evidence type="ECO:0000256" key="3">
    <source>
        <dbReference type="ARBA" id="ARBA00005323"/>
    </source>
</evidence>
<evidence type="ECO:0000256" key="2">
    <source>
        <dbReference type="ARBA" id="ARBA00001947"/>
    </source>
</evidence>
<evidence type="ECO:0000256" key="12">
    <source>
        <dbReference type="ARBA" id="ARBA00069616"/>
    </source>
</evidence>
<dbReference type="EMBL" id="FN392321">
    <property type="protein sequence ID" value="CAY70166.1"/>
    <property type="molecule type" value="Genomic_DNA"/>
</dbReference>
<reference evidence="15 16" key="1">
    <citation type="journal article" date="2009" name="Nat. Biotechnol.">
        <title>Genome sequence of the recombinant protein production host Pichia pastoris.</title>
        <authorList>
            <person name="De Schutter K."/>
            <person name="Lin Y.C."/>
            <person name="Tiels P."/>
            <person name="Van Hecke A."/>
            <person name="Glinka S."/>
            <person name="Weber-Lehmann J."/>
            <person name="Rouze P."/>
            <person name="Van de Peer Y."/>
            <person name="Callewaert N."/>
        </authorList>
    </citation>
    <scope>NUCLEOTIDE SEQUENCE [LARGE SCALE GENOMIC DNA]</scope>
    <source>
        <strain evidence="16">GS115 / ATCC 20864</strain>
    </source>
</reference>
<keyword evidence="16" id="KW-1185">Reference proteome</keyword>
<dbReference type="SMR" id="C4R3T0"/>
<dbReference type="eggNOG" id="ENOG502QRZ0">
    <property type="taxonomic scope" value="Eukaryota"/>
</dbReference>
<comment type="catalytic activity">
    <reaction evidence="9">
        <text>D-serine = pyruvate + NH4(+)</text>
        <dbReference type="Rhea" id="RHEA:13977"/>
        <dbReference type="ChEBI" id="CHEBI:15361"/>
        <dbReference type="ChEBI" id="CHEBI:28938"/>
        <dbReference type="ChEBI" id="CHEBI:35247"/>
        <dbReference type="EC" id="4.3.1.18"/>
    </reaction>
    <physiologicalReaction direction="left-to-right" evidence="9">
        <dbReference type="Rhea" id="RHEA:13978"/>
    </physiologicalReaction>
</comment>
<dbReference type="InterPro" id="IPR029066">
    <property type="entry name" value="PLP-binding_barrel"/>
</dbReference>
<evidence type="ECO:0000256" key="11">
    <source>
        <dbReference type="ARBA" id="ARBA00066349"/>
    </source>
</evidence>
<dbReference type="OMA" id="WPRFYGW"/>
<keyword evidence="6" id="KW-0862">Zinc</keyword>
<dbReference type="SMART" id="SM01119">
    <property type="entry name" value="D-ser_dehydrat"/>
    <property type="match status" value="1"/>
</dbReference>
<protein>
    <recommendedName>
        <fullName evidence="12">D-serine dehydratase</fullName>
        <ecNumber evidence="11">4.3.1.18</ecNumber>
    </recommendedName>
    <alternativeName>
        <fullName evidence="13">D-serine deaminase</fullName>
    </alternativeName>
</protein>